<dbReference type="SUPFAM" id="SSF51445">
    <property type="entry name" value="(Trans)glycosidases"/>
    <property type="match status" value="1"/>
</dbReference>
<proteinExistence type="predicted"/>
<reference evidence="4 5" key="1">
    <citation type="journal article" date="2018" name="Mol. Biol. Evol.">
        <title>Broad Genomic Sampling Reveals a Smut Pathogenic Ancestry of the Fungal Clade Ustilaginomycotina.</title>
        <authorList>
            <person name="Kijpornyongpan T."/>
            <person name="Mondo S.J."/>
            <person name="Barry K."/>
            <person name="Sandor L."/>
            <person name="Lee J."/>
            <person name="Lipzen A."/>
            <person name="Pangilinan J."/>
            <person name="LaButti K."/>
            <person name="Hainaut M."/>
            <person name="Henrissat B."/>
            <person name="Grigoriev I.V."/>
            <person name="Spatafora J.W."/>
            <person name="Aime M.C."/>
        </authorList>
    </citation>
    <scope>NUCLEOTIDE SEQUENCE [LARGE SCALE GENOMIC DNA]</scope>
    <source>
        <strain evidence="4 5">MCA 3882</strain>
    </source>
</reference>
<evidence type="ECO:0000313" key="5">
    <source>
        <dbReference type="Proteomes" id="UP000245771"/>
    </source>
</evidence>
<evidence type="ECO:0000256" key="2">
    <source>
        <dbReference type="ARBA" id="ARBA00012755"/>
    </source>
</evidence>
<dbReference type="Gene3D" id="3.20.20.70">
    <property type="entry name" value="Aldolase class I"/>
    <property type="match status" value="1"/>
</dbReference>
<dbReference type="EMBL" id="KZ819605">
    <property type="protein sequence ID" value="PWN32697.1"/>
    <property type="molecule type" value="Genomic_DNA"/>
</dbReference>
<dbReference type="STRING" id="1280837.A0A316V552"/>
<dbReference type="PANTHER" id="PTHR35273">
    <property type="entry name" value="ALPHA-1,4 POLYGALACTOSAMINIDASE, PUTATIVE (AFU_ORTHOLOGUE AFUA_3G07890)-RELATED"/>
    <property type="match status" value="1"/>
</dbReference>
<dbReference type="AlphaFoldDB" id="A0A316V552"/>
<dbReference type="Pfam" id="PF03537">
    <property type="entry name" value="Glyco_hydro_114"/>
    <property type="match status" value="1"/>
</dbReference>
<feature type="domain" description="Glycoside-hydrolase family GH114 TIM-barrel" evidence="3">
    <location>
        <begin position="1"/>
        <end position="148"/>
    </location>
</feature>
<accession>A0A316V552</accession>
<dbReference type="InParanoid" id="A0A316V552"/>
<dbReference type="InterPro" id="IPR017853">
    <property type="entry name" value="GH"/>
</dbReference>
<dbReference type="EC" id="3.2.1.22" evidence="2"/>
<dbReference type="PANTHER" id="PTHR35273:SF2">
    <property type="entry name" value="ALPHA-GALACTOSIDASE"/>
    <property type="match status" value="1"/>
</dbReference>
<sequence length="148" mass="16751">ICYFSAGSYEDWRPDAKKFHKKDLGAPLEGWQGESWLNVRSANVHNIMKARLDLAVKKGCNAVDPDNVDGYNNNNGLNLTKKDAINYVNFLAKEAHKRKLAIGLKNAGEIVAKMVDVMDFSVNEQCEQYNECKTFSPFIKKNKPVFHV</sequence>
<keyword evidence="5" id="KW-1185">Reference proteome</keyword>
<keyword evidence="4" id="KW-0378">Hydrolase</keyword>
<name>A0A316V552_9BASI</name>
<evidence type="ECO:0000256" key="1">
    <source>
        <dbReference type="ARBA" id="ARBA00001255"/>
    </source>
</evidence>
<gene>
    <name evidence="4" type="ORF">FA14DRAFT_105588</name>
</gene>
<dbReference type="RefSeq" id="XP_025352999.1">
    <property type="nucleotide sequence ID" value="XM_025495747.1"/>
</dbReference>
<dbReference type="Proteomes" id="UP000245771">
    <property type="component" value="Unassembled WGS sequence"/>
</dbReference>
<organism evidence="4 5">
    <name type="scientific">Meira miltonrushii</name>
    <dbReference type="NCBI Taxonomy" id="1280837"/>
    <lineage>
        <taxon>Eukaryota</taxon>
        <taxon>Fungi</taxon>
        <taxon>Dikarya</taxon>
        <taxon>Basidiomycota</taxon>
        <taxon>Ustilaginomycotina</taxon>
        <taxon>Exobasidiomycetes</taxon>
        <taxon>Exobasidiales</taxon>
        <taxon>Brachybasidiaceae</taxon>
        <taxon>Meira</taxon>
    </lineage>
</organism>
<dbReference type="InterPro" id="IPR004352">
    <property type="entry name" value="GH114_TIM-barrel"/>
</dbReference>
<dbReference type="GO" id="GO:0004557">
    <property type="term" value="F:alpha-galactosidase activity"/>
    <property type="evidence" value="ECO:0007669"/>
    <property type="project" value="UniProtKB-EC"/>
</dbReference>
<evidence type="ECO:0000313" key="4">
    <source>
        <dbReference type="EMBL" id="PWN32697.1"/>
    </source>
</evidence>
<feature type="non-terminal residue" evidence="4">
    <location>
        <position position="1"/>
    </location>
</feature>
<evidence type="ECO:0000259" key="3">
    <source>
        <dbReference type="Pfam" id="PF03537"/>
    </source>
</evidence>
<feature type="non-terminal residue" evidence="4">
    <location>
        <position position="148"/>
    </location>
</feature>
<comment type="catalytic activity">
    <reaction evidence="1">
        <text>Hydrolysis of terminal, non-reducing alpha-D-galactose residues in alpha-D-galactosides, including galactose oligosaccharides, galactomannans and galactolipids.</text>
        <dbReference type="EC" id="3.2.1.22"/>
    </reaction>
</comment>
<dbReference type="OrthoDB" id="2108802at2759"/>
<protein>
    <recommendedName>
        <fullName evidence="2">alpha-galactosidase</fullName>
        <ecNumber evidence="2">3.2.1.22</ecNumber>
    </recommendedName>
</protein>
<dbReference type="InterPro" id="IPR013785">
    <property type="entry name" value="Aldolase_TIM"/>
</dbReference>
<dbReference type="GeneID" id="37017528"/>